<comment type="caution">
    <text evidence="1">The sequence shown here is derived from an EMBL/GenBank/DDBJ whole genome shotgun (WGS) entry which is preliminary data.</text>
</comment>
<gene>
    <name evidence="1" type="ORF">CTRU02_209417</name>
</gene>
<dbReference type="EMBL" id="VUJX02000006">
    <property type="protein sequence ID" value="KAL0934826.1"/>
    <property type="molecule type" value="Genomic_DNA"/>
</dbReference>
<dbReference type="Proteomes" id="UP000805649">
    <property type="component" value="Unassembled WGS sequence"/>
</dbReference>
<proteinExistence type="predicted"/>
<evidence type="ECO:0000313" key="1">
    <source>
        <dbReference type="EMBL" id="KAL0934826.1"/>
    </source>
</evidence>
<evidence type="ECO:0000313" key="2">
    <source>
        <dbReference type="Proteomes" id="UP000805649"/>
    </source>
</evidence>
<organism evidence="1 2">
    <name type="scientific">Colletotrichum truncatum</name>
    <name type="common">Anthracnose fungus</name>
    <name type="synonym">Colletotrichum capsici</name>
    <dbReference type="NCBI Taxonomy" id="5467"/>
    <lineage>
        <taxon>Eukaryota</taxon>
        <taxon>Fungi</taxon>
        <taxon>Dikarya</taxon>
        <taxon>Ascomycota</taxon>
        <taxon>Pezizomycotina</taxon>
        <taxon>Sordariomycetes</taxon>
        <taxon>Hypocreomycetidae</taxon>
        <taxon>Glomerellales</taxon>
        <taxon>Glomerellaceae</taxon>
        <taxon>Colletotrichum</taxon>
        <taxon>Colletotrichum truncatum species complex</taxon>
    </lineage>
</organism>
<reference evidence="1 2" key="1">
    <citation type="journal article" date="2020" name="Phytopathology">
        <title>Genome Sequence Resources of Colletotrichum truncatum, C. plurivorum, C. musicola, and C. sojae: Four Species Pathogenic to Soybean (Glycine max).</title>
        <authorList>
            <person name="Rogerio F."/>
            <person name="Boufleur T.R."/>
            <person name="Ciampi-Guillardi M."/>
            <person name="Sukno S.A."/>
            <person name="Thon M.R."/>
            <person name="Massola Junior N.S."/>
            <person name="Baroncelli R."/>
        </authorList>
    </citation>
    <scope>NUCLEOTIDE SEQUENCE [LARGE SCALE GENOMIC DNA]</scope>
    <source>
        <strain evidence="1 2">CMES1059</strain>
    </source>
</reference>
<accession>A0ACC3YSI1</accession>
<sequence length="661" mass="75750">MQIRLLRLEPPSPDHNDHVFSLAVHDFDEENYPSYIAISYTWGLPVPLLPIVVNGQKVKVHLNCWYALWQMRHHGYTDQNFWVDSLCINQSDDHEKSVQVSMMGAIYSSAQWVASCLGIGDGIGSLQEILKSKDSDAINKAGEKLLQLSYFERVWIKQETFLARDIKLFCGADKISGTEFGEMSEVAKWMRERQRPVSMSSISSSRSSSYSSDSSLPETETETETKTKNVSTRHVRSAWSPERVTFVDVILEYQKAKATEPKDKIYALLSLVSKDDIVRQKLPIVYGKGASFPLLRTVARLLFSGYKEVAATKKIEVLRLVVEWLSSGIKEEHSSRTIHAMLRGPRREEEEEYAEIEIDGLRLIHEDKEGYELGKSQLRIEATASKPSDISRNAHFLGYDTPNRQGRRSFKRYLPSDLKTMKILYNYQDDDKIPRSEAVRTTMFYVNADVGPGDVLAVLLWGQRNKNNMSHYAYAILRPVKIPWVEKEPKVNHSSHLGYEADLPHRSVYVFHSWAVPGRLHPTLTLQMLFRDETGANPLKILSEAWVSQLNYDSISRKPEMKGNFKLHYDDILMLLLTHDDPLQSLLHPSTRDDFGWNKGVSFFEEHSFGSDYSTMESYMEKGDEEDIRQEVKRNRGESEASSRLLALLNAEIYDPKKSGY</sequence>
<name>A0ACC3YSI1_COLTU</name>
<keyword evidence="2" id="KW-1185">Reference proteome</keyword>
<protein>
    <submittedName>
        <fullName evidence="1">Het domain protein</fullName>
    </submittedName>
</protein>